<evidence type="ECO:0000313" key="2">
    <source>
        <dbReference type="Proteomes" id="UP001202328"/>
    </source>
</evidence>
<proteinExistence type="predicted"/>
<dbReference type="EMBL" id="JAJJMB010009055">
    <property type="protein sequence ID" value="KAI3916813.1"/>
    <property type="molecule type" value="Genomic_DNA"/>
</dbReference>
<organism evidence="1 2">
    <name type="scientific">Papaver atlanticum</name>
    <dbReference type="NCBI Taxonomy" id="357466"/>
    <lineage>
        <taxon>Eukaryota</taxon>
        <taxon>Viridiplantae</taxon>
        <taxon>Streptophyta</taxon>
        <taxon>Embryophyta</taxon>
        <taxon>Tracheophyta</taxon>
        <taxon>Spermatophyta</taxon>
        <taxon>Magnoliopsida</taxon>
        <taxon>Ranunculales</taxon>
        <taxon>Papaveraceae</taxon>
        <taxon>Papaveroideae</taxon>
        <taxon>Papaver</taxon>
    </lineage>
</organism>
<sequence>MLFSSACSGLADCTEHTRGFMLQCTAKMDHITHNFRLNENYVTLCWITLDFELYAAFDPLADKALAIKMCNAYVSGLEIWKMRFYCCGQTRSHGDCFLFHTCVCT</sequence>
<dbReference type="Proteomes" id="UP001202328">
    <property type="component" value="Unassembled WGS sequence"/>
</dbReference>
<accession>A0AAD4XJ23</accession>
<keyword evidence="2" id="KW-1185">Reference proteome</keyword>
<reference evidence="1" key="1">
    <citation type="submission" date="2022-04" db="EMBL/GenBank/DDBJ databases">
        <title>A functionally conserved STORR gene fusion in Papaver species that diverged 16.8 million years ago.</title>
        <authorList>
            <person name="Catania T."/>
        </authorList>
    </citation>
    <scope>NUCLEOTIDE SEQUENCE</scope>
    <source>
        <strain evidence="1">S-188037</strain>
    </source>
</reference>
<comment type="caution">
    <text evidence="1">The sequence shown here is derived from an EMBL/GenBank/DDBJ whole genome shotgun (WGS) entry which is preliminary data.</text>
</comment>
<evidence type="ECO:0000313" key="1">
    <source>
        <dbReference type="EMBL" id="KAI3916813.1"/>
    </source>
</evidence>
<gene>
    <name evidence="1" type="ORF">MKW98_026284</name>
</gene>
<protein>
    <submittedName>
        <fullName evidence="1">Uncharacterized protein</fullName>
    </submittedName>
</protein>
<dbReference type="AlphaFoldDB" id="A0AAD4XJ23"/>
<name>A0AAD4XJ23_9MAGN</name>